<sequence>MNHDSSHHPVVETTESNPARRLITPSYQQLLSHLLTSFPPQPNSIALTCDAASYCAAPPPAFLAPST</sequence>
<evidence type="ECO:0000313" key="2">
    <source>
        <dbReference type="EMBL" id="RDH37501.1"/>
    </source>
</evidence>
<dbReference type="GeneID" id="38133239"/>
<feature type="region of interest" description="Disordered" evidence="1">
    <location>
        <begin position="1"/>
        <end position="21"/>
    </location>
</feature>
<proteinExistence type="predicted"/>
<gene>
    <name evidence="2" type="ORF">BDQ94DRAFT_136550</name>
</gene>
<dbReference type="RefSeq" id="XP_026630523.1">
    <property type="nucleotide sequence ID" value="XM_026764883.1"/>
</dbReference>
<keyword evidence="3" id="KW-1185">Reference proteome</keyword>
<name>A0A3F3QE26_9EURO</name>
<evidence type="ECO:0000256" key="1">
    <source>
        <dbReference type="SAM" id="MobiDB-lite"/>
    </source>
</evidence>
<organism evidence="2 3">
    <name type="scientific">Aspergillus welwitschiae</name>
    <dbReference type="NCBI Taxonomy" id="1341132"/>
    <lineage>
        <taxon>Eukaryota</taxon>
        <taxon>Fungi</taxon>
        <taxon>Dikarya</taxon>
        <taxon>Ascomycota</taxon>
        <taxon>Pezizomycotina</taxon>
        <taxon>Eurotiomycetes</taxon>
        <taxon>Eurotiomycetidae</taxon>
        <taxon>Eurotiales</taxon>
        <taxon>Aspergillaceae</taxon>
        <taxon>Aspergillus</taxon>
        <taxon>Aspergillus subgen. Circumdati</taxon>
    </lineage>
</organism>
<evidence type="ECO:0000313" key="3">
    <source>
        <dbReference type="Proteomes" id="UP000253729"/>
    </source>
</evidence>
<accession>A0A3F3QE26</accession>
<dbReference type="AlphaFoldDB" id="A0A3F3QE26"/>
<dbReference type="EMBL" id="KZ852035">
    <property type="protein sequence ID" value="RDH37501.1"/>
    <property type="molecule type" value="Genomic_DNA"/>
</dbReference>
<dbReference type="Proteomes" id="UP000253729">
    <property type="component" value="Unassembled WGS sequence"/>
</dbReference>
<feature type="compositionally biased region" description="Basic and acidic residues" evidence="1">
    <location>
        <begin position="1"/>
        <end position="10"/>
    </location>
</feature>
<reference evidence="2 3" key="1">
    <citation type="submission" date="2018-07" db="EMBL/GenBank/DDBJ databases">
        <title>The genomes of Aspergillus section Nigri reveals drivers in fungal speciation.</title>
        <authorList>
            <consortium name="DOE Joint Genome Institute"/>
            <person name="Vesth T.C."/>
            <person name="Nybo J."/>
            <person name="Theobald S."/>
            <person name="Brandl J."/>
            <person name="Frisvad J.C."/>
            <person name="Nielsen K.F."/>
            <person name="Lyhne E.K."/>
            <person name="Kogle M.E."/>
            <person name="Kuo A."/>
            <person name="Riley R."/>
            <person name="Clum A."/>
            <person name="Nolan M."/>
            <person name="Lipzen A."/>
            <person name="Salamov A."/>
            <person name="Henrissat B."/>
            <person name="Wiebenga A."/>
            <person name="De vries R.P."/>
            <person name="Grigoriev I.V."/>
            <person name="Mortensen U.H."/>
            <person name="Andersen M.R."/>
            <person name="Baker S.E."/>
        </authorList>
    </citation>
    <scope>NUCLEOTIDE SEQUENCE [LARGE SCALE GENOMIC DNA]</scope>
    <source>
        <strain evidence="2 3">CBS 139.54b</strain>
    </source>
</reference>
<protein>
    <submittedName>
        <fullName evidence="2">Uncharacterized protein</fullName>
    </submittedName>
</protein>